<dbReference type="RefSeq" id="WP_408623108.1">
    <property type="nucleotide sequence ID" value="NZ_JBEQCT010000002.1"/>
</dbReference>
<proteinExistence type="inferred from homology"/>
<dbReference type="InterPro" id="IPR000515">
    <property type="entry name" value="MetI-like"/>
</dbReference>
<feature type="transmembrane region" description="Helical" evidence="8">
    <location>
        <begin position="218"/>
        <end position="240"/>
    </location>
</feature>
<evidence type="ECO:0000313" key="11">
    <source>
        <dbReference type="Proteomes" id="UP001629953"/>
    </source>
</evidence>
<keyword evidence="11" id="KW-1185">Reference proteome</keyword>
<feature type="transmembrane region" description="Helical" evidence="8">
    <location>
        <begin position="92"/>
        <end position="114"/>
    </location>
</feature>
<dbReference type="SUPFAM" id="SSF161098">
    <property type="entry name" value="MetI-like"/>
    <property type="match status" value="1"/>
</dbReference>
<evidence type="ECO:0000256" key="4">
    <source>
        <dbReference type="ARBA" id="ARBA00022597"/>
    </source>
</evidence>
<feature type="transmembrane region" description="Helical" evidence="8">
    <location>
        <begin position="155"/>
        <end position="176"/>
    </location>
</feature>
<dbReference type="SUPFAM" id="SSF160964">
    <property type="entry name" value="MalF N-terminal region-like"/>
    <property type="match status" value="1"/>
</dbReference>
<comment type="subcellular location">
    <subcellularLocation>
        <location evidence="1 8">Cell membrane</location>
        <topology evidence="1 8">Multi-pass membrane protein</topology>
    </subcellularLocation>
</comment>
<name>A0ABW9G5L0_9GAMM</name>
<evidence type="ECO:0000256" key="7">
    <source>
        <dbReference type="ARBA" id="ARBA00023136"/>
    </source>
</evidence>
<comment type="similarity">
    <text evidence="8">Belongs to the binding-protein-dependent transport system permease family.</text>
</comment>
<organism evidence="10 11">
    <name type="scientific">Celerinatantimonas yamalensis</name>
    <dbReference type="NCBI Taxonomy" id="559956"/>
    <lineage>
        <taxon>Bacteria</taxon>
        <taxon>Pseudomonadati</taxon>
        <taxon>Pseudomonadota</taxon>
        <taxon>Gammaproteobacteria</taxon>
        <taxon>Celerinatantimonadaceae</taxon>
        <taxon>Celerinatantimonas</taxon>
    </lineage>
</organism>
<dbReference type="Gene3D" id="1.10.3720.10">
    <property type="entry name" value="MetI-like"/>
    <property type="match status" value="1"/>
</dbReference>
<dbReference type="InterPro" id="IPR035906">
    <property type="entry name" value="MetI-like_sf"/>
</dbReference>
<evidence type="ECO:0000256" key="5">
    <source>
        <dbReference type="ARBA" id="ARBA00022692"/>
    </source>
</evidence>
<dbReference type="PANTHER" id="PTHR47314:SF2">
    <property type="entry name" value="GALACTOOLIGOSACCHARIDES TRANSPORT SYSTEM PERMEASE PROTEIN GANP"/>
    <property type="match status" value="1"/>
</dbReference>
<keyword evidence="6 8" id="KW-1133">Transmembrane helix</keyword>
<feature type="domain" description="ABC transmembrane type-1" evidence="9">
    <location>
        <begin position="214"/>
        <end position="432"/>
    </location>
</feature>
<keyword evidence="4" id="KW-0762">Sugar transport</keyword>
<dbReference type="Proteomes" id="UP001629953">
    <property type="component" value="Unassembled WGS sequence"/>
</dbReference>
<evidence type="ECO:0000259" key="9">
    <source>
        <dbReference type="PROSITE" id="PS50928"/>
    </source>
</evidence>
<dbReference type="CDD" id="cd06261">
    <property type="entry name" value="TM_PBP2"/>
    <property type="match status" value="1"/>
</dbReference>
<dbReference type="PANTHER" id="PTHR47314">
    <property type="entry name" value="MALTOSE/MALTODEXTRIN TRANSPORT SYSTEM PERMEASE PROTEIN MALF"/>
    <property type="match status" value="1"/>
</dbReference>
<evidence type="ECO:0000256" key="1">
    <source>
        <dbReference type="ARBA" id="ARBA00004651"/>
    </source>
</evidence>
<keyword evidence="7 8" id="KW-0472">Membrane</keyword>
<comment type="caution">
    <text evidence="10">The sequence shown here is derived from an EMBL/GenBank/DDBJ whole genome shotgun (WGS) entry which is preliminary data.</text>
</comment>
<feature type="transmembrane region" description="Helical" evidence="8">
    <location>
        <begin position="188"/>
        <end position="206"/>
    </location>
</feature>
<gene>
    <name evidence="10" type="ORF">ABUE30_07550</name>
</gene>
<reference evidence="10 11" key="1">
    <citation type="journal article" date="2013" name="Int. J. Syst. Evol. Microbiol.">
        <title>Celerinatantimonas yamalensis sp. nov., a cold-adapted diazotrophic bacterium from a cold permafrost brine.</title>
        <authorList>
            <person name="Shcherbakova V."/>
            <person name="Chuvilskaya N."/>
            <person name="Rivkina E."/>
            <person name="Demidov N."/>
            <person name="Uchaeva V."/>
            <person name="Suetin S."/>
            <person name="Suzina N."/>
            <person name="Gilichinsky D."/>
        </authorList>
    </citation>
    <scope>NUCLEOTIDE SEQUENCE [LARGE SCALE GENOMIC DNA]</scope>
    <source>
        <strain evidence="10 11">C7</strain>
    </source>
</reference>
<dbReference type="Pfam" id="PF00528">
    <property type="entry name" value="BPD_transp_1"/>
    <property type="match status" value="1"/>
</dbReference>
<protein>
    <submittedName>
        <fullName evidence="10">ABC transporter permease subunit</fullName>
    </submittedName>
</protein>
<accession>A0ABW9G5L0</accession>
<dbReference type="PROSITE" id="PS50928">
    <property type="entry name" value="ABC_TM1"/>
    <property type="match status" value="1"/>
</dbReference>
<evidence type="ECO:0000256" key="6">
    <source>
        <dbReference type="ARBA" id="ARBA00022989"/>
    </source>
</evidence>
<feature type="transmembrane region" description="Helical" evidence="8">
    <location>
        <begin position="350"/>
        <end position="370"/>
    </location>
</feature>
<sequence>MGINFIYPQQWRRDPLLHSHQSSFQIFSTRRGKASLLSLFPGLGQIYNKEYLKGLMFMVLLFSLGGCFYDFLIRGYWGLVTLGTELPRDNSIFLLAKGIIAVIISTLLCGIYYWSIHDAYSTGQKIDEGNSTGGIREQYQLLIKDGFPYFMTTPAFILLVFVVVFPIVFGFAIAFTNYNLYHTPPARLVSWVGMMNFINIFKFSFWRDTFIDVLQWTVVWTLVATTLQCAVGILLAILVNQKDLRFKPIMRTILILPWAVPGFVTILVFAGMFNESFGVINNTILPMLGIAPKDWMTDPFWTKCALIMMQTWLGFPFVFAMTTGVLQAIPEDLYEAATIDGANAWQKLKSITLPLVLYSIAPIIITQYTFNFNNFNIIYLFNNGGPAVSNSNAGGTDILVSWIYKLTMSSSQYAIAAAITILLSIFVVGIALWQFKATNSFKDEDMV</sequence>
<feature type="transmembrane region" description="Helical" evidence="8">
    <location>
        <begin position="252"/>
        <end position="273"/>
    </location>
</feature>
<keyword evidence="5 8" id="KW-0812">Transmembrane</keyword>
<keyword evidence="3" id="KW-1003">Cell membrane</keyword>
<evidence type="ECO:0000256" key="2">
    <source>
        <dbReference type="ARBA" id="ARBA00022448"/>
    </source>
</evidence>
<evidence type="ECO:0000256" key="8">
    <source>
        <dbReference type="RuleBase" id="RU363032"/>
    </source>
</evidence>
<keyword evidence="2 8" id="KW-0813">Transport</keyword>
<feature type="transmembrane region" description="Helical" evidence="8">
    <location>
        <begin position="305"/>
        <end position="329"/>
    </location>
</feature>
<evidence type="ECO:0000313" key="10">
    <source>
        <dbReference type="EMBL" id="MFM2484920.1"/>
    </source>
</evidence>
<evidence type="ECO:0000256" key="3">
    <source>
        <dbReference type="ARBA" id="ARBA00022475"/>
    </source>
</evidence>
<feature type="transmembrane region" description="Helical" evidence="8">
    <location>
        <begin position="51"/>
        <end position="72"/>
    </location>
</feature>
<feature type="transmembrane region" description="Helical" evidence="8">
    <location>
        <begin position="413"/>
        <end position="433"/>
    </location>
</feature>
<dbReference type="EMBL" id="JBEQCT010000002">
    <property type="protein sequence ID" value="MFM2484920.1"/>
    <property type="molecule type" value="Genomic_DNA"/>
</dbReference>